<keyword evidence="2" id="KW-1185">Reference proteome</keyword>
<evidence type="ECO:0000313" key="1">
    <source>
        <dbReference type="EMBL" id="MCI4390244.1"/>
    </source>
</evidence>
<reference evidence="1 2" key="1">
    <citation type="journal article" date="2022" name="bioRxiv">
        <title>An ancient truncated duplication of the anti-Mullerian hormone receptor type 2 gene is a potential conserved master sex determinant in the Pangasiidae catfish family.</title>
        <authorList>
            <person name="Wen M."/>
            <person name="Pan Q."/>
            <person name="Jouanno E."/>
            <person name="Montfort J."/>
            <person name="Zahm M."/>
            <person name="Cabau C."/>
            <person name="Klopp C."/>
            <person name="Iampietro C."/>
            <person name="Roques C."/>
            <person name="Bouchez O."/>
            <person name="Castinel A."/>
            <person name="Donnadieu C."/>
            <person name="Parrinello H."/>
            <person name="Poncet C."/>
            <person name="Belmonte E."/>
            <person name="Gautier V."/>
            <person name="Avarre J.-C."/>
            <person name="Dugue R."/>
            <person name="Gustiano R."/>
            <person name="Ha T.T.T."/>
            <person name="Campet M."/>
            <person name="Sriphairoj K."/>
            <person name="Ribolli J."/>
            <person name="de Almeida F.L."/>
            <person name="Desvignes T."/>
            <person name="Postlethwait J.H."/>
            <person name="Bucao C.F."/>
            <person name="Robinson-Rechavi M."/>
            <person name="Bobe J."/>
            <person name="Herpin A."/>
            <person name="Guiguen Y."/>
        </authorList>
    </citation>
    <scope>NUCLEOTIDE SEQUENCE [LARGE SCALE GENOMIC DNA]</scope>
    <source>
        <strain evidence="1">YG-Dec2019</strain>
    </source>
</reference>
<sequence length="400" mass="46154">MPKRRPLRVCRLLERNKDNTYFSGPKHPDLISTMRVILLFTLLFLCHGKPYKPINIMELMKIHDIMQQDNEIDDDDDDDDDDDNDIEDNFITDCPFGCQCFRRVVQCSDLGLTSVPRNIPADTLMIDLQNNDITEIKEDDFKKLSHLYALFLVNNQISKIHPKAFQNMGKLRLLYLSYNLLTQIPENLPKNILELRIHDNRINRIQKDAFKGMQFLHVLEMSANPIANSGIELGAFNDMATLYLRIAEARLTAIPKDLPSSLTELHLDYNKIAKVEVEDFIRYKHLLRLGLAFNQIKFVENGSLAYIPKVREIHLDNNRLKNIPPGLNTLKYLQVVYLHANSITSVGVNDFCPTRSKVKKALYSGISLFANPVKYWQIQPATFRCASGHRALQLGNFRRK</sequence>
<dbReference type="EMBL" id="CM040473">
    <property type="protein sequence ID" value="MCI4390244.1"/>
    <property type="molecule type" value="Genomic_DNA"/>
</dbReference>
<name>A0ACC5XGM2_PANGG</name>
<organism evidence="1 2">
    <name type="scientific">Pangasianodon gigas</name>
    <name type="common">Mekong giant catfish</name>
    <name type="synonym">Pangasius gigas</name>
    <dbReference type="NCBI Taxonomy" id="30993"/>
    <lineage>
        <taxon>Eukaryota</taxon>
        <taxon>Metazoa</taxon>
        <taxon>Chordata</taxon>
        <taxon>Craniata</taxon>
        <taxon>Vertebrata</taxon>
        <taxon>Euteleostomi</taxon>
        <taxon>Actinopterygii</taxon>
        <taxon>Neopterygii</taxon>
        <taxon>Teleostei</taxon>
        <taxon>Ostariophysi</taxon>
        <taxon>Siluriformes</taxon>
        <taxon>Pangasiidae</taxon>
        <taxon>Pangasianodon</taxon>
    </lineage>
</organism>
<evidence type="ECO:0000313" key="2">
    <source>
        <dbReference type="Proteomes" id="UP000829447"/>
    </source>
</evidence>
<protein>
    <submittedName>
        <fullName evidence="1">Uncharacterized protein</fullName>
    </submittedName>
</protein>
<proteinExistence type="predicted"/>
<dbReference type="Proteomes" id="UP000829447">
    <property type="component" value="Linkage Group LG20"/>
</dbReference>
<gene>
    <name evidence="1" type="ORF">PGIGA_G00120390</name>
</gene>
<accession>A0ACC5XGM2</accession>
<comment type="caution">
    <text evidence="1">The sequence shown here is derived from an EMBL/GenBank/DDBJ whole genome shotgun (WGS) entry which is preliminary data.</text>
</comment>